<accession>U5W193</accession>
<gene>
    <name evidence="2" type="ORF">AFR_16940</name>
</gene>
<dbReference type="STRING" id="1246995.AFR_16940"/>
<proteinExistence type="predicted"/>
<reference evidence="2 3" key="1">
    <citation type="journal article" date="2014" name="J. Biotechnol.">
        <title>Complete genome sequence of the actinobacterium Actinoplanes friuliensis HAG 010964, producer of the lipopeptide antibiotic friulimycin.</title>
        <authorList>
            <person name="Ruckert C."/>
            <person name="Szczepanowski R."/>
            <person name="Albersmeier A."/>
            <person name="Goesmann A."/>
            <person name="Fischer N."/>
            <person name="Steinkamper A."/>
            <person name="Puhler A."/>
            <person name="Biener R."/>
            <person name="Schwartz D."/>
            <person name="Kalinowski J."/>
        </authorList>
    </citation>
    <scope>NUCLEOTIDE SEQUENCE [LARGE SCALE GENOMIC DNA]</scope>
    <source>
        <strain evidence="2 3">DSM 7358</strain>
    </source>
</reference>
<dbReference type="HOGENOM" id="CLU_065811_1_0_11"/>
<dbReference type="RefSeq" id="WP_023361807.1">
    <property type="nucleotide sequence ID" value="NC_022657.1"/>
</dbReference>
<dbReference type="EMBL" id="CP006272">
    <property type="protein sequence ID" value="AGZ41666.1"/>
    <property type="molecule type" value="Genomic_DNA"/>
</dbReference>
<evidence type="ECO:0008006" key="4">
    <source>
        <dbReference type="Google" id="ProtNLM"/>
    </source>
</evidence>
<keyword evidence="1" id="KW-1133">Transmembrane helix</keyword>
<dbReference type="OrthoDB" id="4990523at2"/>
<feature type="transmembrane region" description="Helical" evidence="1">
    <location>
        <begin position="72"/>
        <end position="92"/>
    </location>
</feature>
<evidence type="ECO:0000313" key="3">
    <source>
        <dbReference type="Proteomes" id="UP000017746"/>
    </source>
</evidence>
<keyword evidence="1" id="KW-0472">Membrane</keyword>
<dbReference type="AlphaFoldDB" id="U5W193"/>
<evidence type="ECO:0000313" key="2">
    <source>
        <dbReference type="EMBL" id="AGZ41666.1"/>
    </source>
</evidence>
<organism evidence="2 3">
    <name type="scientific">Actinoplanes friuliensis DSM 7358</name>
    <dbReference type="NCBI Taxonomy" id="1246995"/>
    <lineage>
        <taxon>Bacteria</taxon>
        <taxon>Bacillati</taxon>
        <taxon>Actinomycetota</taxon>
        <taxon>Actinomycetes</taxon>
        <taxon>Micromonosporales</taxon>
        <taxon>Micromonosporaceae</taxon>
        <taxon>Actinoplanes</taxon>
    </lineage>
</organism>
<keyword evidence="1" id="KW-0812">Transmembrane</keyword>
<dbReference type="eggNOG" id="ENOG502Z7JX">
    <property type="taxonomic scope" value="Bacteria"/>
</dbReference>
<keyword evidence="3" id="KW-1185">Reference proteome</keyword>
<sequence>MKALLRAEAAMWRSMFVLIRRRPLDLGPGETPFGYLGVVKPILFVLIGLSVVEIPILDLIIKNVVPWPPARWIMLVISIWGLLWMIGFYASMKIHPHVTGPAGLRVRVGAGLDVTVPWEDVESVGKHYRSLPSSKSVQFEDDGDRRVLAVVAAGQTSVDVRLRRPTTFTLPKGPSEPVQELRLYADEPAGLVSAAREWLAPAEPSTRP</sequence>
<feature type="transmembrane region" description="Helical" evidence="1">
    <location>
        <begin position="42"/>
        <end position="60"/>
    </location>
</feature>
<protein>
    <recommendedName>
        <fullName evidence="4">PH domain-containing protein</fullName>
    </recommendedName>
</protein>
<dbReference type="PATRIC" id="fig|1246995.3.peg.3438"/>
<name>U5W193_9ACTN</name>
<dbReference type="KEGG" id="afs:AFR_16940"/>
<dbReference type="Proteomes" id="UP000017746">
    <property type="component" value="Chromosome"/>
</dbReference>
<evidence type="ECO:0000256" key="1">
    <source>
        <dbReference type="SAM" id="Phobius"/>
    </source>
</evidence>